<feature type="domain" description="XdhC- CoxI" evidence="1">
    <location>
        <begin position="29"/>
        <end position="88"/>
    </location>
</feature>
<dbReference type="InterPro" id="IPR003777">
    <property type="entry name" value="XdhC_CoxI"/>
</dbReference>
<dbReference type="PANTHER" id="PTHR30388">
    <property type="entry name" value="ALDEHYDE OXIDOREDUCTASE MOLYBDENUM COFACTOR ASSEMBLY PROTEIN"/>
    <property type="match status" value="1"/>
</dbReference>
<gene>
    <name evidence="3" type="primary">xdhC</name>
    <name evidence="3" type="ORF">DRV85_05385</name>
</gene>
<keyword evidence="4" id="KW-1185">Reference proteome</keyword>
<dbReference type="OrthoDB" id="61481at2"/>
<dbReference type="InterPro" id="IPR036291">
    <property type="entry name" value="NAD(P)-bd_dom_sf"/>
</dbReference>
<accession>A0A365UAL3</accession>
<name>A0A365UAL3_9RHOB</name>
<feature type="domain" description="XdhC Rossmann" evidence="2">
    <location>
        <begin position="162"/>
        <end position="303"/>
    </location>
</feature>
<organism evidence="3 4">
    <name type="scientific">Rhodosalinus halophilus</name>
    <dbReference type="NCBI Taxonomy" id="2259333"/>
    <lineage>
        <taxon>Bacteria</taxon>
        <taxon>Pseudomonadati</taxon>
        <taxon>Pseudomonadota</taxon>
        <taxon>Alphaproteobacteria</taxon>
        <taxon>Rhodobacterales</taxon>
        <taxon>Paracoccaceae</taxon>
        <taxon>Rhodosalinus</taxon>
    </lineage>
</organism>
<protein>
    <submittedName>
        <fullName evidence="3">Xanthine dehydrogenase accessory protein XdhC</fullName>
    </submittedName>
</protein>
<dbReference type="InterPro" id="IPR027051">
    <property type="entry name" value="XdhC_Rossmann_dom"/>
</dbReference>
<dbReference type="Pfam" id="PF13478">
    <property type="entry name" value="XdhC_C"/>
    <property type="match status" value="1"/>
</dbReference>
<proteinExistence type="predicted"/>
<dbReference type="Proteomes" id="UP000253370">
    <property type="component" value="Unassembled WGS sequence"/>
</dbReference>
<dbReference type="NCBIfam" id="TIGR02964">
    <property type="entry name" value="xanthine_xdhC"/>
    <property type="match status" value="1"/>
</dbReference>
<dbReference type="InterPro" id="IPR014308">
    <property type="entry name" value="Xanthine_DH_XdhC"/>
</dbReference>
<evidence type="ECO:0000259" key="2">
    <source>
        <dbReference type="Pfam" id="PF13478"/>
    </source>
</evidence>
<evidence type="ECO:0000313" key="4">
    <source>
        <dbReference type="Proteomes" id="UP000253370"/>
    </source>
</evidence>
<evidence type="ECO:0000259" key="1">
    <source>
        <dbReference type="Pfam" id="PF02625"/>
    </source>
</evidence>
<comment type="caution">
    <text evidence="3">The sequence shown here is derived from an EMBL/GenBank/DDBJ whole genome shotgun (WGS) entry which is preliminary data.</text>
</comment>
<reference evidence="3 4" key="1">
    <citation type="submission" date="2018-07" db="EMBL/GenBank/DDBJ databases">
        <title>Rhodosalinus sp. strain E84T genomic sequence and assembly.</title>
        <authorList>
            <person name="Liu Z.-W."/>
            <person name="Lu D.-C."/>
        </authorList>
    </citation>
    <scope>NUCLEOTIDE SEQUENCE [LARGE SCALE GENOMIC DNA]</scope>
    <source>
        <strain evidence="3 4">E84</strain>
    </source>
</reference>
<dbReference type="Pfam" id="PF02625">
    <property type="entry name" value="XdhC_CoxI"/>
    <property type="match status" value="1"/>
</dbReference>
<dbReference type="PANTHER" id="PTHR30388:SF6">
    <property type="entry name" value="XANTHINE DEHYDROGENASE SUBUNIT A-RELATED"/>
    <property type="match status" value="1"/>
</dbReference>
<dbReference type="SUPFAM" id="SSF51735">
    <property type="entry name" value="NAD(P)-binding Rossmann-fold domains"/>
    <property type="match status" value="1"/>
</dbReference>
<dbReference type="EMBL" id="QNTQ01000005">
    <property type="protein sequence ID" value="RBI86189.1"/>
    <property type="molecule type" value="Genomic_DNA"/>
</dbReference>
<evidence type="ECO:0000313" key="3">
    <source>
        <dbReference type="EMBL" id="RBI86189.1"/>
    </source>
</evidence>
<dbReference type="Gene3D" id="3.40.50.720">
    <property type="entry name" value="NAD(P)-binding Rossmann-like Domain"/>
    <property type="match status" value="1"/>
</dbReference>
<sequence length="320" mass="33452">MRRRRRSGCLPRFGGCAVRLDRAALARAVAREGRVARVAVVETRGSAPRGPGAEMLVWAEGQSGTIGGGALEWEAAAHARGLLAGGRDDMRLMPLGPALGQCCGGAVRLLWEIYDAERLAQVPRGGLYARPLPGGGAGPRPQAPGLGEGWIAEAVGAAGRQLWIWGAGHVGRALVGVLTPLPDLAISWADTGPERFPETVPEGVEVLPAADLPRLAGHAPPEAEHLILTYSHDIDLALCDALLRRGFAACGLIGSATKRARFRSRLAAMGHGEAAIARIRCPIGDPALGKHPQAIAVGVAAEMLLARASPSETGRRSQRQ</sequence>
<dbReference type="InterPro" id="IPR052698">
    <property type="entry name" value="MoCofactor_Util/Proc"/>
</dbReference>
<dbReference type="AlphaFoldDB" id="A0A365UAL3"/>